<dbReference type="SUPFAM" id="SSF56645">
    <property type="entry name" value="Acyl-CoA dehydrogenase NM domain-like"/>
    <property type="match status" value="1"/>
</dbReference>
<feature type="domain" description="HpaB/PvcC/4-BUDH N-terminal" evidence="5">
    <location>
        <begin position="5"/>
        <end position="270"/>
    </location>
</feature>
<dbReference type="GO" id="GO:0016627">
    <property type="term" value="F:oxidoreductase activity, acting on the CH-CH group of donors"/>
    <property type="evidence" value="ECO:0007669"/>
    <property type="project" value="InterPro"/>
</dbReference>
<dbReference type="InterPro" id="IPR009100">
    <property type="entry name" value="AcylCoA_DH/oxidase_NM_dom_sf"/>
</dbReference>
<dbReference type="EC" id="5.3.3.3" evidence="6"/>
<dbReference type="GO" id="GO:0050393">
    <property type="term" value="F:vinylacetyl-CoA delta-isomerase activity"/>
    <property type="evidence" value="ECO:0007669"/>
    <property type="project" value="UniProtKB-EC"/>
</dbReference>
<dbReference type="InterPro" id="IPR046373">
    <property type="entry name" value="Acyl-CoA_Oxase/DH_mid-dom_sf"/>
</dbReference>
<keyword evidence="6" id="KW-0413">Isomerase</keyword>
<name>B8FHJ3_DESAL</name>
<keyword evidence="1" id="KW-0285">Flavoprotein</keyword>
<protein>
    <submittedName>
        <fullName evidence="6">Vinylacetyl-CoA Delta-isomerase</fullName>
        <ecNumber evidence="6">5.3.3.3</ecNumber>
    </submittedName>
</protein>
<organism evidence="6 7">
    <name type="scientific">Desulfatibacillum aliphaticivorans</name>
    <dbReference type="NCBI Taxonomy" id="218208"/>
    <lineage>
        <taxon>Bacteria</taxon>
        <taxon>Pseudomonadati</taxon>
        <taxon>Thermodesulfobacteriota</taxon>
        <taxon>Desulfobacteria</taxon>
        <taxon>Desulfobacterales</taxon>
        <taxon>Desulfatibacillaceae</taxon>
        <taxon>Desulfatibacillum</taxon>
    </lineage>
</organism>
<dbReference type="AlphaFoldDB" id="B8FHJ3"/>
<evidence type="ECO:0000313" key="7">
    <source>
        <dbReference type="Proteomes" id="UP000000739"/>
    </source>
</evidence>
<feature type="domain" description="HpaB/PvcC/4-BUDH C-terminal" evidence="4">
    <location>
        <begin position="280"/>
        <end position="476"/>
    </location>
</feature>
<dbReference type="Proteomes" id="UP000000739">
    <property type="component" value="Chromosome"/>
</dbReference>
<dbReference type="KEGG" id="dal:Dalk_0576"/>
<dbReference type="InterPro" id="IPR024674">
    <property type="entry name" value="HpaB/PvcC/4-BUDH_N"/>
</dbReference>
<dbReference type="Pfam" id="PF03241">
    <property type="entry name" value="HpaB"/>
    <property type="match status" value="1"/>
</dbReference>
<evidence type="ECO:0000256" key="2">
    <source>
        <dbReference type="ARBA" id="ARBA00022827"/>
    </source>
</evidence>
<dbReference type="Gene3D" id="2.40.110.10">
    <property type="entry name" value="Butyryl-CoA Dehydrogenase, subunit A, domain 2"/>
    <property type="match status" value="1"/>
</dbReference>
<dbReference type="PANTHER" id="PTHR36117:SF3">
    <property type="entry name" value="4-HYDROXYPHENYLACETATE 3-MONOOXYGENASE-RELATED"/>
    <property type="match status" value="1"/>
</dbReference>
<evidence type="ECO:0000259" key="5">
    <source>
        <dbReference type="Pfam" id="PF11794"/>
    </source>
</evidence>
<dbReference type="HOGENOM" id="CLU_023920_2_1_7"/>
<dbReference type="eggNOG" id="COG2368">
    <property type="taxonomic scope" value="Bacteria"/>
</dbReference>
<dbReference type="Gene3D" id="1.20.140.10">
    <property type="entry name" value="Butyryl-CoA Dehydrogenase, subunit A, domain 3"/>
    <property type="match status" value="1"/>
</dbReference>
<proteinExistence type="predicted"/>
<evidence type="ECO:0000256" key="1">
    <source>
        <dbReference type="ARBA" id="ARBA00022630"/>
    </source>
</evidence>
<dbReference type="SUPFAM" id="SSF47203">
    <property type="entry name" value="Acyl-CoA dehydrogenase C-terminal domain-like"/>
    <property type="match status" value="1"/>
</dbReference>
<sequence>MAIKTGEEYLDFLRETKPNVYMLGEKVENIWDDPRFESTMKIVSQNHDFAFEAANKDVAAVQSPLVNEPIRRLSTHLQTTMEDSLLKLDLTRDIANRRFCAWCGSNIQTLLWAVTWETDQKHGTKYHENMKRFVELMQKNDWDSSLGKMDAKGDRSVRPSKQQNYPGVRVVKKDAKGITVSGCKVHTSYGPCTPIISVMPCRAMTEEDKDFAVAFWARTDTPGITMIAKPSPNMEHIDMPMQCPMSSAFGIVEGATFFEDVFIPWDQVLLCGEWDMAALFPYYFGTIQRQSKCSCLAGHSDLVAGIAALVADVNGVLNKSHIQDKLTHCMQMAEIAQGCAFGAAAAGKMHPSGVFMPDSLKANAGLNYIKELTGEHIQMLHDIGGGIIVTMPTARDYQNPKLKKLLDVTLAGNQKYTTEERMRALYLCRELSSTEFTGYYMGWGVNASGSPHTGHILVRSHYDLEYRIGIAKEWAGIGESSEWPGHNKGAKDWAGN</sequence>
<keyword evidence="7" id="KW-1185">Reference proteome</keyword>
<dbReference type="PANTHER" id="PTHR36117">
    <property type="entry name" value="4-HYDROXYPHENYLACETATE 3-MONOOXYGENASE-RELATED"/>
    <property type="match status" value="1"/>
</dbReference>
<dbReference type="InterPro" id="IPR036250">
    <property type="entry name" value="AcylCo_DH-like_C"/>
</dbReference>
<keyword evidence="2" id="KW-0274">FAD</keyword>
<keyword evidence="3" id="KW-0560">Oxidoreductase</keyword>
<evidence type="ECO:0000313" key="6">
    <source>
        <dbReference type="EMBL" id="ACL02281.1"/>
    </source>
</evidence>
<dbReference type="InterPro" id="IPR024719">
    <property type="entry name" value="HpaB/PvcC/4-BUDH_C"/>
</dbReference>
<dbReference type="RefSeq" id="WP_012609721.1">
    <property type="nucleotide sequence ID" value="NC_011768.1"/>
</dbReference>
<evidence type="ECO:0000259" key="4">
    <source>
        <dbReference type="Pfam" id="PF03241"/>
    </source>
</evidence>
<accession>B8FHJ3</accession>
<gene>
    <name evidence="6" type="ordered locus">Dalk_0576</name>
</gene>
<dbReference type="Pfam" id="PF11794">
    <property type="entry name" value="HpaB_N"/>
    <property type="match status" value="1"/>
</dbReference>
<dbReference type="Gene3D" id="1.10.3140.10">
    <property type="entry name" value="4-hydroxybutyryl-coa dehydratase, domain 1"/>
    <property type="match status" value="1"/>
</dbReference>
<evidence type="ECO:0000256" key="3">
    <source>
        <dbReference type="ARBA" id="ARBA00023002"/>
    </source>
</evidence>
<dbReference type="InterPro" id="IPR004925">
    <property type="entry name" value="HpaB/PvcC/4-BUDH"/>
</dbReference>
<reference evidence="6 7" key="1">
    <citation type="journal article" date="2012" name="Environ. Microbiol.">
        <title>The genome sequence of Desulfatibacillum alkenivorans AK-01: a blueprint for anaerobic alkane oxidation.</title>
        <authorList>
            <person name="Callaghan A.V."/>
            <person name="Morris B.E."/>
            <person name="Pereira I.A."/>
            <person name="McInerney M.J."/>
            <person name="Austin R.N."/>
            <person name="Groves J.T."/>
            <person name="Kukor J.J."/>
            <person name="Suflita J.M."/>
            <person name="Young L.Y."/>
            <person name="Zylstra G.J."/>
            <person name="Wawrik B."/>
        </authorList>
    </citation>
    <scope>NUCLEOTIDE SEQUENCE [LARGE SCALE GENOMIC DNA]</scope>
    <source>
        <strain evidence="6 7">AK-01</strain>
    </source>
</reference>
<dbReference type="EMBL" id="CP001322">
    <property type="protein sequence ID" value="ACL02281.1"/>
    <property type="molecule type" value="Genomic_DNA"/>
</dbReference>